<dbReference type="PROSITE" id="PS51257">
    <property type="entry name" value="PROKAR_LIPOPROTEIN"/>
    <property type="match status" value="1"/>
</dbReference>
<dbReference type="EMBL" id="NIRR01000005">
    <property type="protein sequence ID" value="OWP64179.1"/>
    <property type="molecule type" value="Genomic_DNA"/>
</dbReference>
<keyword evidence="1" id="KW-0732">Signal</keyword>
<feature type="domain" description="SusE outer membrane protein" evidence="2">
    <location>
        <begin position="24"/>
        <end position="129"/>
    </location>
</feature>
<dbReference type="AlphaFoldDB" id="A0A246FND1"/>
<keyword evidence="4" id="KW-1185">Reference proteome</keyword>
<proteinExistence type="predicted"/>
<gene>
    <name evidence="3" type="ORF">CDA63_05495</name>
</gene>
<dbReference type="Proteomes" id="UP000197277">
    <property type="component" value="Unassembled WGS sequence"/>
</dbReference>
<organism evidence="3 4">
    <name type="scientific">Hymenobacter amundsenii</name>
    <dbReference type="NCBI Taxonomy" id="2006685"/>
    <lineage>
        <taxon>Bacteria</taxon>
        <taxon>Pseudomonadati</taxon>
        <taxon>Bacteroidota</taxon>
        <taxon>Cytophagia</taxon>
        <taxon>Cytophagales</taxon>
        <taxon>Hymenobacteraceae</taxon>
        <taxon>Hymenobacter</taxon>
    </lineage>
</organism>
<protein>
    <recommendedName>
        <fullName evidence="2">SusE outer membrane protein domain-containing protein</fullName>
    </recommendedName>
</protein>
<reference evidence="3 4" key="1">
    <citation type="submission" date="2017-06" db="EMBL/GenBank/DDBJ databases">
        <title>Hymenobacter amundsenii sp. nov. isolated from regoliths in Antarctica.</title>
        <authorList>
            <person name="Sedlacek I."/>
            <person name="Kralova S."/>
            <person name="Pantucek R."/>
            <person name="Svec P."/>
            <person name="Holochova P."/>
            <person name="Stankova E."/>
            <person name="Vrbovska V."/>
            <person name="Busse H.-J."/>
        </authorList>
    </citation>
    <scope>NUCLEOTIDE SEQUENCE [LARGE SCALE GENOMIC DNA]</scope>
    <source>
        <strain evidence="3 4">CCM 8682</strain>
    </source>
</reference>
<sequence>MKTLFAKVAGLGMVATMFFASCEKEGDNVTINQTSVPQLTASTTTPVLSKPDADKPAVTYNWKPASYGFAAAPSYTLEFDVKGNNFKSARTIGVGSATKYTLTVGELNGIFNDLKQAPDKASELEVRLKSTLSANAGLATSAVSSVKATPYESRELPKDVWAIIGAATPGSWDKDTPMTYDFDKKVWVVTLPLVSGEFKFRANNAWAINLGDAGTGSATGAGRELVYNVAPTPNPPNLVAPATAGTYTITLDTNASPKPMYTIRPQ</sequence>
<dbReference type="InterPro" id="IPR025970">
    <property type="entry name" value="SusE"/>
</dbReference>
<feature type="signal peptide" evidence="1">
    <location>
        <begin position="1"/>
        <end position="20"/>
    </location>
</feature>
<evidence type="ECO:0000313" key="3">
    <source>
        <dbReference type="EMBL" id="OWP64179.1"/>
    </source>
</evidence>
<dbReference type="Gene3D" id="2.60.40.3620">
    <property type="match status" value="1"/>
</dbReference>
<dbReference type="OrthoDB" id="975117at2"/>
<evidence type="ECO:0000259" key="2">
    <source>
        <dbReference type="Pfam" id="PF14292"/>
    </source>
</evidence>
<name>A0A246FND1_9BACT</name>
<evidence type="ECO:0000313" key="4">
    <source>
        <dbReference type="Proteomes" id="UP000197277"/>
    </source>
</evidence>
<feature type="chain" id="PRO_5012896514" description="SusE outer membrane protein domain-containing protein" evidence="1">
    <location>
        <begin position="21"/>
        <end position="266"/>
    </location>
</feature>
<comment type="caution">
    <text evidence="3">The sequence shown here is derived from an EMBL/GenBank/DDBJ whole genome shotgun (WGS) entry which is preliminary data.</text>
</comment>
<dbReference type="CDD" id="cd12956">
    <property type="entry name" value="CBM_SusE-F_like"/>
    <property type="match status" value="1"/>
</dbReference>
<dbReference type="RefSeq" id="WP_088463444.1">
    <property type="nucleotide sequence ID" value="NZ_NIRR01000005.1"/>
</dbReference>
<dbReference type="Pfam" id="PF14292">
    <property type="entry name" value="SusE"/>
    <property type="match status" value="1"/>
</dbReference>
<accession>A0A246FND1</accession>
<evidence type="ECO:0000256" key="1">
    <source>
        <dbReference type="SAM" id="SignalP"/>
    </source>
</evidence>